<keyword evidence="3" id="KW-1185">Reference proteome</keyword>
<dbReference type="PANTHER" id="PTHR13696">
    <property type="entry name" value="P-LOOP CONTAINING NUCLEOSIDE TRIPHOSPHATE HYDROLASE"/>
    <property type="match status" value="1"/>
</dbReference>
<reference evidence="2 3" key="2">
    <citation type="journal article" date="2012" name="Stand. Genomic Sci.">
        <title>Complete genome sequence of the orange-red pigmented, radioresistant Deinococcus proteolyticus type strain (MRP(T)).</title>
        <authorList>
            <person name="Copeland A."/>
            <person name="Zeytun A."/>
            <person name="Yassawong M."/>
            <person name="Nolan M."/>
            <person name="Lucas S."/>
            <person name="Hammon N."/>
            <person name="Deshpande S."/>
            <person name="Cheng J.F."/>
            <person name="Han C."/>
            <person name="Tapia R."/>
            <person name="Goodwin L.A."/>
            <person name="Pitluck S."/>
            <person name="Mavromatis K."/>
            <person name="Liolios K."/>
            <person name="Pagani I."/>
            <person name="Ivanova N."/>
            <person name="Mikhailova N."/>
            <person name="Pati A."/>
            <person name="Chen A."/>
            <person name="Palaniappan K."/>
            <person name="Land M."/>
            <person name="Hauser L."/>
            <person name="Jeffries C.D."/>
            <person name="Brambilla E.M."/>
            <person name="Rohde M."/>
            <person name="Sikorski J."/>
            <person name="Pukall R."/>
            <person name="Goker M."/>
            <person name="Detter J.C."/>
            <person name="Woyke T."/>
            <person name="Bristow J."/>
            <person name="Eisen J.A."/>
            <person name="Markowitz V."/>
            <person name="Hugenholtz P."/>
            <person name="Kyrpides N.C."/>
            <person name="Klenk H.P."/>
            <person name="Lapidus A."/>
        </authorList>
    </citation>
    <scope>NUCLEOTIDE SEQUENCE [LARGE SCALE GENOMIC DNA]</scope>
    <source>
        <strain evidence="3">ATCC 35074 / DSM 20540 / JCM 6276 / NBRC 101906 / NCIMB 13154 / VKM Ac-1939 / CCM 2703 / MRP</strain>
        <plasmid evidence="3">Plasmid pDEIPR02</plasmid>
    </source>
</reference>
<reference evidence="3" key="1">
    <citation type="submission" date="2011-02" db="EMBL/GenBank/DDBJ databases">
        <title>The complete sequence of plasmid2 of Deinococcus proteolyticus DSM 20540.</title>
        <authorList>
            <consortium name="US DOE Joint Genome Institute (JGI-PGF)"/>
            <person name="Lucas S."/>
            <person name="Copeland A."/>
            <person name="Lapidus A."/>
            <person name="Bruce D."/>
            <person name="Goodwin L."/>
            <person name="Pitluck S."/>
            <person name="Kyrpides N."/>
            <person name="Mavromatis K."/>
            <person name="Pagani I."/>
            <person name="Ivanova N."/>
            <person name="Ovchinnikova G."/>
            <person name="Zeytun A."/>
            <person name="Detter J.C."/>
            <person name="Han C."/>
            <person name="Land M."/>
            <person name="Hauser L."/>
            <person name="Markowitz V."/>
            <person name="Cheng J.-F."/>
            <person name="Hugenholtz P."/>
            <person name="Woyke T."/>
            <person name="Wu D."/>
            <person name="Pukall R."/>
            <person name="Steenblock K."/>
            <person name="Brambilla E."/>
            <person name="Klenk H.-P."/>
            <person name="Eisen J.A."/>
        </authorList>
    </citation>
    <scope>NUCLEOTIDE SEQUENCE [LARGE SCALE GENOMIC DNA]</scope>
    <source>
        <strain evidence="3">ATCC 35074 / DSM 20540 / JCM 6276 / NBRC 101906 / NCIMB 13154 / VKM Ac-1939 / CCM 2703 / MRP</strain>
        <plasmid evidence="3">Plasmid pDEIPR02</plasmid>
    </source>
</reference>
<gene>
    <name evidence="2" type="ordered locus">Deipr_2342</name>
</gene>
<geneLocation type="plasmid" evidence="2 3">
    <name>pDEIPR02</name>
</geneLocation>
<name>F0RQA7_DEIPM</name>
<proteinExistence type="predicted"/>
<sequence>MELKSSAITPGSLAEAMSSADLSRLPQIIALCSLKGGAGKSMFSGQLAAVLSQHGKAVVVLDCDNEGSMLSAQREAANSGVPLPFPVEVGTRDGYKRRARELAEAGNMVIIDTPGNSRELLTGAALVADLVVVPVSPSEFDIDRLGGLLEVLDDLLVVKPNLNYRLVLNRYDGLADARSLDKVLDGHGLPRFQQVIKEWTVYRKFVRGQVPDKAADPFRALLLEMLDMEVQA</sequence>
<keyword evidence="2" id="KW-0614">Plasmid</keyword>
<accession>F0RQA7</accession>
<evidence type="ECO:0000313" key="3">
    <source>
        <dbReference type="Proteomes" id="UP000007718"/>
    </source>
</evidence>
<dbReference type="CDD" id="cd02042">
    <property type="entry name" value="ParAB_family"/>
    <property type="match status" value="1"/>
</dbReference>
<evidence type="ECO:0000313" key="2">
    <source>
        <dbReference type="EMBL" id="ADY27466.1"/>
    </source>
</evidence>
<dbReference type="AlphaFoldDB" id="F0RQA7"/>
<dbReference type="InterPro" id="IPR027417">
    <property type="entry name" value="P-loop_NTPase"/>
</dbReference>
<dbReference type="KEGG" id="dpt:Deipr_2342"/>
<dbReference type="OrthoDB" id="9773088at2"/>
<organism evidence="2 3">
    <name type="scientific">Deinococcus proteolyticus (strain ATCC 35074 / DSM 20540 / JCM 6276 / NBRC 101906 / NCIMB 13154 / VKM Ac-1939 / CCM 2703 / MRP)</name>
    <dbReference type="NCBI Taxonomy" id="693977"/>
    <lineage>
        <taxon>Bacteria</taxon>
        <taxon>Thermotogati</taxon>
        <taxon>Deinococcota</taxon>
        <taxon>Deinococci</taxon>
        <taxon>Deinococcales</taxon>
        <taxon>Deinococcaceae</taxon>
        <taxon>Deinococcus</taxon>
    </lineage>
</organism>
<feature type="domain" description="CobQ/CobB/MinD/ParA nucleotide binding" evidence="1">
    <location>
        <begin position="29"/>
        <end position="197"/>
    </location>
</feature>
<dbReference type="RefSeq" id="WP_013615820.1">
    <property type="nucleotide sequence ID" value="NC_015162.1"/>
</dbReference>
<dbReference type="Proteomes" id="UP000007718">
    <property type="component" value="Plasmid pDEIPR02"/>
</dbReference>
<dbReference type="SUPFAM" id="SSF52540">
    <property type="entry name" value="P-loop containing nucleoside triphosphate hydrolases"/>
    <property type="match status" value="1"/>
</dbReference>
<dbReference type="Pfam" id="PF01656">
    <property type="entry name" value="CbiA"/>
    <property type="match status" value="1"/>
</dbReference>
<protein>
    <submittedName>
        <fullName evidence="2">Cobyrinic acid ac-diamide synthase</fullName>
    </submittedName>
</protein>
<evidence type="ECO:0000259" key="1">
    <source>
        <dbReference type="Pfam" id="PF01656"/>
    </source>
</evidence>
<dbReference type="InterPro" id="IPR050678">
    <property type="entry name" value="DNA_Partitioning_ATPase"/>
</dbReference>
<dbReference type="PANTHER" id="PTHR13696:SF99">
    <property type="entry name" value="COBYRINIC ACID AC-DIAMIDE SYNTHASE"/>
    <property type="match status" value="1"/>
</dbReference>
<dbReference type="HOGENOM" id="CLU_1193238_0_0_0"/>
<dbReference type="InterPro" id="IPR002586">
    <property type="entry name" value="CobQ/CobB/MinD/ParA_Nub-bd_dom"/>
</dbReference>
<dbReference type="Gene3D" id="3.40.50.300">
    <property type="entry name" value="P-loop containing nucleotide triphosphate hydrolases"/>
    <property type="match status" value="1"/>
</dbReference>
<dbReference type="EMBL" id="CP002538">
    <property type="protein sequence ID" value="ADY27466.1"/>
    <property type="molecule type" value="Genomic_DNA"/>
</dbReference>